<dbReference type="AlphaFoldDB" id="A0A3B1CJ58"/>
<feature type="region of interest" description="Disordered" evidence="1">
    <location>
        <begin position="52"/>
        <end position="104"/>
    </location>
</feature>
<reference evidence="2" key="1">
    <citation type="submission" date="2018-06" db="EMBL/GenBank/DDBJ databases">
        <authorList>
            <person name="Zhirakovskaya E."/>
        </authorList>
    </citation>
    <scope>NUCLEOTIDE SEQUENCE</scope>
</reference>
<dbReference type="EMBL" id="UOGE01000078">
    <property type="protein sequence ID" value="VAX22680.1"/>
    <property type="molecule type" value="Genomic_DNA"/>
</dbReference>
<organism evidence="2">
    <name type="scientific">hydrothermal vent metagenome</name>
    <dbReference type="NCBI Taxonomy" id="652676"/>
    <lineage>
        <taxon>unclassified sequences</taxon>
        <taxon>metagenomes</taxon>
        <taxon>ecological metagenomes</taxon>
    </lineage>
</organism>
<sequence>MIEAIGSVRKAAVGYGRQQFYADRAQKLNVTKSVQIGLQDRITLSPEAEVRIAQTAAPRPPEKSSRKAEIAYEDPRKSIPFEKRQQKASEPKPATANSQEASSD</sequence>
<accession>A0A3B1CJ58</accession>
<proteinExistence type="predicted"/>
<name>A0A3B1CJ58_9ZZZZ</name>
<protein>
    <submittedName>
        <fullName evidence="2">Uncharacterized protein</fullName>
    </submittedName>
</protein>
<evidence type="ECO:0000313" key="2">
    <source>
        <dbReference type="EMBL" id="VAX22680.1"/>
    </source>
</evidence>
<feature type="compositionally biased region" description="Basic and acidic residues" evidence="1">
    <location>
        <begin position="60"/>
        <end position="90"/>
    </location>
</feature>
<gene>
    <name evidence="2" type="ORF">MNBD_NITROSPINAE02-1891</name>
</gene>
<feature type="compositionally biased region" description="Polar residues" evidence="1">
    <location>
        <begin position="95"/>
        <end position="104"/>
    </location>
</feature>
<evidence type="ECO:0000256" key="1">
    <source>
        <dbReference type="SAM" id="MobiDB-lite"/>
    </source>
</evidence>